<dbReference type="PANTHER" id="PTHR34215">
    <property type="entry name" value="BLL0784 PROTEIN"/>
    <property type="match status" value="1"/>
</dbReference>
<name>E6LQA4_9FIRM</name>
<sequence>MATILKNKVPQRKCIGCNESKPKKELIRIVRTPEGEMLIDSSKRANGRGAYICNDPECLQKAIKSKGLNRAFKMNVDADVLLKLSEEMAKLDKG</sequence>
<dbReference type="CDD" id="cd00279">
    <property type="entry name" value="YlxR"/>
    <property type="match status" value="1"/>
</dbReference>
<dbReference type="RefSeq" id="WP_008751903.1">
    <property type="nucleotide sequence ID" value="NZ_GL622296.1"/>
</dbReference>
<dbReference type="PANTHER" id="PTHR34215:SF1">
    <property type="entry name" value="YLXR DOMAIN-CONTAINING PROTEIN"/>
    <property type="match status" value="1"/>
</dbReference>
<organism evidence="2 3">
    <name type="scientific">Lachnoanaerobaculum saburreum DSM 3986</name>
    <dbReference type="NCBI Taxonomy" id="887325"/>
    <lineage>
        <taxon>Bacteria</taxon>
        <taxon>Bacillati</taxon>
        <taxon>Bacillota</taxon>
        <taxon>Clostridia</taxon>
        <taxon>Lachnospirales</taxon>
        <taxon>Lachnospiraceae</taxon>
        <taxon>Lachnoanaerobaculum</taxon>
    </lineage>
</organism>
<dbReference type="eggNOG" id="COG2740">
    <property type="taxonomic scope" value="Bacteria"/>
</dbReference>
<dbReference type="NCBIfam" id="NF047356">
    <property type="entry name" value="RNA_bind_RnpM"/>
    <property type="match status" value="1"/>
</dbReference>
<dbReference type="HOGENOM" id="CLU_147970_2_1_9"/>
<dbReference type="InterPro" id="IPR035931">
    <property type="entry name" value="YlxR-like_sf"/>
</dbReference>
<accession>E6LQA4</accession>
<dbReference type="Proteomes" id="UP000003434">
    <property type="component" value="Unassembled WGS sequence"/>
</dbReference>
<comment type="caution">
    <text evidence="2">The sequence shown here is derived from an EMBL/GenBank/DDBJ whole genome shotgun (WGS) entry which is preliminary data.</text>
</comment>
<dbReference type="Pfam" id="PF04296">
    <property type="entry name" value="YlxR"/>
    <property type="match status" value="1"/>
</dbReference>
<evidence type="ECO:0000313" key="3">
    <source>
        <dbReference type="Proteomes" id="UP000003434"/>
    </source>
</evidence>
<dbReference type="InterPro" id="IPR007393">
    <property type="entry name" value="YlxR_dom"/>
</dbReference>
<evidence type="ECO:0000313" key="2">
    <source>
        <dbReference type="EMBL" id="EFU76023.1"/>
    </source>
</evidence>
<dbReference type="AlphaFoldDB" id="E6LQA4"/>
<dbReference type="SUPFAM" id="SSF64376">
    <property type="entry name" value="YlxR-like"/>
    <property type="match status" value="1"/>
</dbReference>
<dbReference type="EMBL" id="AEPW01000082">
    <property type="protein sequence ID" value="EFU76023.1"/>
    <property type="molecule type" value="Genomic_DNA"/>
</dbReference>
<reference evidence="2 3" key="1">
    <citation type="submission" date="2010-12" db="EMBL/GenBank/DDBJ databases">
        <authorList>
            <person name="Muzny D."/>
            <person name="Qin X."/>
            <person name="Deng J."/>
            <person name="Jiang H."/>
            <person name="Liu Y."/>
            <person name="Qu J."/>
            <person name="Song X.-Z."/>
            <person name="Zhang L."/>
            <person name="Thornton R."/>
            <person name="Coyle M."/>
            <person name="Francisco L."/>
            <person name="Jackson L."/>
            <person name="Javaid M."/>
            <person name="Korchina V."/>
            <person name="Kovar C."/>
            <person name="Mata R."/>
            <person name="Mathew T."/>
            <person name="Ngo R."/>
            <person name="Nguyen L."/>
            <person name="Nguyen N."/>
            <person name="Okwuonu G."/>
            <person name="Ongeri F."/>
            <person name="Pham C."/>
            <person name="Simmons D."/>
            <person name="Wilczek-Boney K."/>
            <person name="Hale W."/>
            <person name="Jakkamsetti A."/>
            <person name="Pham P."/>
            <person name="Ruth R."/>
            <person name="San Lucas F."/>
            <person name="Warren J."/>
            <person name="Zhang J."/>
            <person name="Zhao Z."/>
            <person name="Zhou C."/>
            <person name="Zhu D."/>
            <person name="Lee S."/>
            <person name="Bess C."/>
            <person name="Blankenburg K."/>
            <person name="Forbes L."/>
            <person name="Fu Q."/>
            <person name="Gubbala S."/>
            <person name="Hirani K."/>
            <person name="Jayaseelan J.C."/>
            <person name="Lara F."/>
            <person name="Munidasa M."/>
            <person name="Palculict T."/>
            <person name="Patil S."/>
            <person name="Pu L.-L."/>
            <person name="Saada N."/>
            <person name="Tang L."/>
            <person name="Weissenberger G."/>
            <person name="Zhu Y."/>
            <person name="Hemphill L."/>
            <person name="Shang Y."/>
            <person name="Youmans B."/>
            <person name="Ayvaz T."/>
            <person name="Ross M."/>
            <person name="Santibanez J."/>
            <person name="Aqrawi P."/>
            <person name="Gross S."/>
            <person name="Joshi V."/>
            <person name="Fowler G."/>
            <person name="Nazareth L."/>
            <person name="Reid J."/>
            <person name="Worley K."/>
            <person name="Petrosino J."/>
            <person name="Highlander S."/>
            <person name="Gibbs R."/>
        </authorList>
    </citation>
    <scope>NUCLEOTIDE SEQUENCE [LARGE SCALE GENOMIC DNA]</scope>
    <source>
        <strain evidence="2 3">DSM 3986</strain>
    </source>
</reference>
<dbReference type="InterPro" id="IPR037465">
    <property type="entry name" value="YlxR"/>
</dbReference>
<evidence type="ECO:0000259" key="1">
    <source>
        <dbReference type="Pfam" id="PF04296"/>
    </source>
</evidence>
<protein>
    <recommendedName>
        <fullName evidence="1">YlxR domain-containing protein</fullName>
    </recommendedName>
</protein>
<feature type="domain" description="YlxR" evidence="1">
    <location>
        <begin position="12"/>
        <end position="84"/>
    </location>
</feature>
<proteinExistence type="predicted"/>
<gene>
    <name evidence="2" type="ORF">HMPREF0381_2139</name>
</gene>
<dbReference type="Gene3D" id="3.30.1230.10">
    <property type="entry name" value="YlxR-like"/>
    <property type="match status" value="1"/>
</dbReference>